<dbReference type="EMBL" id="RFLY01000005">
    <property type="protein sequence ID" value="RMH93536.1"/>
    <property type="molecule type" value="Genomic_DNA"/>
</dbReference>
<reference evidence="2 3" key="1">
    <citation type="submission" date="2018-10" db="EMBL/GenBank/DDBJ databases">
        <title>Proposal of Lysobacter pythonis sp. nov. isolated from royal pythons (Python regius).</title>
        <authorList>
            <person name="Hans-Juergen B."/>
            <person name="Huptas C."/>
            <person name="Sandra B."/>
            <person name="Igor L."/>
            <person name="Joachim S."/>
            <person name="Siegfried S."/>
            <person name="Mareike W."/>
            <person name="Peter K."/>
        </authorList>
    </citation>
    <scope>NUCLEOTIDE SEQUENCE [LARGE SCALE GENOMIC DNA]</scope>
    <source>
        <strain evidence="2 3">4284/11</strain>
    </source>
</reference>
<dbReference type="Pfam" id="PF16732">
    <property type="entry name" value="ComP_DUS"/>
    <property type="match status" value="1"/>
</dbReference>
<dbReference type="NCBIfam" id="TIGR02532">
    <property type="entry name" value="IV_pilin_GFxxxE"/>
    <property type="match status" value="1"/>
</dbReference>
<sequence length="139" mass="15155">MNRYIKGFTLIELMIVVAVIAILAAIAYPSYTQHVLKTRRAAGAACMMERVQFMERYYTTNMTYVGAEAAWPSSTCETETAAHYTYSAPAKTTTATTFIVQAKPKGAQSKDTQCGTLGMNERGLKTVSGSKSATPNQCF</sequence>
<dbReference type="Pfam" id="PF07963">
    <property type="entry name" value="N_methyl"/>
    <property type="match status" value="1"/>
</dbReference>
<dbReference type="InterPro" id="IPR012902">
    <property type="entry name" value="N_methyl_site"/>
</dbReference>
<evidence type="ECO:0000313" key="2">
    <source>
        <dbReference type="EMBL" id="RMH93536.1"/>
    </source>
</evidence>
<evidence type="ECO:0000256" key="1">
    <source>
        <dbReference type="SAM" id="Phobius"/>
    </source>
</evidence>
<dbReference type="InterPro" id="IPR045584">
    <property type="entry name" value="Pilin-like"/>
</dbReference>
<dbReference type="Gene3D" id="3.30.700.10">
    <property type="entry name" value="Glycoprotein, Type 4 Pilin"/>
    <property type="match status" value="1"/>
</dbReference>
<keyword evidence="3" id="KW-1185">Reference proteome</keyword>
<name>A0A3M2HUX2_9GAMM</name>
<dbReference type="Proteomes" id="UP000275012">
    <property type="component" value="Unassembled WGS sequence"/>
</dbReference>
<gene>
    <name evidence="2" type="ORF">EBB59_04650</name>
</gene>
<dbReference type="SUPFAM" id="SSF54523">
    <property type="entry name" value="Pili subunits"/>
    <property type="match status" value="1"/>
</dbReference>
<dbReference type="PROSITE" id="PS00409">
    <property type="entry name" value="PROKAR_NTER_METHYL"/>
    <property type="match status" value="1"/>
</dbReference>
<keyword evidence="1" id="KW-0812">Transmembrane</keyword>
<evidence type="ECO:0000313" key="3">
    <source>
        <dbReference type="Proteomes" id="UP000275012"/>
    </source>
</evidence>
<dbReference type="AlphaFoldDB" id="A0A3M2HUX2"/>
<comment type="caution">
    <text evidence="2">The sequence shown here is derived from an EMBL/GenBank/DDBJ whole genome shotgun (WGS) entry which is preliminary data.</text>
</comment>
<proteinExistence type="predicted"/>
<dbReference type="GO" id="GO:0043683">
    <property type="term" value="P:type IV pilus assembly"/>
    <property type="evidence" value="ECO:0007669"/>
    <property type="project" value="InterPro"/>
</dbReference>
<protein>
    <submittedName>
        <fullName evidence="2">Prepilin-type N-terminal cleavage/methylation domain-containing protein</fullName>
    </submittedName>
</protein>
<dbReference type="OrthoDB" id="5296638at2"/>
<accession>A0A3M2HUX2</accession>
<dbReference type="RefSeq" id="WP_122100984.1">
    <property type="nucleotide sequence ID" value="NZ_RFLY01000005.1"/>
</dbReference>
<dbReference type="InterPro" id="IPR031982">
    <property type="entry name" value="PilE-like"/>
</dbReference>
<feature type="transmembrane region" description="Helical" evidence="1">
    <location>
        <begin position="7"/>
        <end position="28"/>
    </location>
</feature>
<keyword evidence="1" id="KW-0472">Membrane</keyword>
<organism evidence="2 3">
    <name type="scientific">Solilutibacter pythonis</name>
    <dbReference type="NCBI Taxonomy" id="2483112"/>
    <lineage>
        <taxon>Bacteria</taxon>
        <taxon>Pseudomonadati</taxon>
        <taxon>Pseudomonadota</taxon>
        <taxon>Gammaproteobacteria</taxon>
        <taxon>Lysobacterales</taxon>
        <taxon>Lysobacteraceae</taxon>
        <taxon>Solilutibacter</taxon>
    </lineage>
</organism>
<keyword evidence="1" id="KW-1133">Transmembrane helix</keyword>